<organism evidence="2">
    <name type="scientific">marine sediment metagenome</name>
    <dbReference type="NCBI Taxonomy" id="412755"/>
    <lineage>
        <taxon>unclassified sequences</taxon>
        <taxon>metagenomes</taxon>
        <taxon>ecological metagenomes</taxon>
    </lineage>
</organism>
<proteinExistence type="predicted"/>
<protein>
    <recommendedName>
        <fullName evidence="1">EAL domain-containing protein</fullName>
    </recommendedName>
</protein>
<name>X1JWD8_9ZZZZ</name>
<reference evidence="2" key="1">
    <citation type="journal article" date="2014" name="Front. Microbiol.">
        <title>High frequency of phylogenetically diverse reductive dehalogenase-homologous genes in deep subseafloor sedimentary metagenomes.</title>
        <authorList>
            <person name="Kawai M."/>
            <person name="Futagami T."/>
            <person name="Toyoda A."/>
            <person name="Takaki Y."/>
            <person name="Nishi S."/>
            <person name="Hori S."/>
            <person name="Arai W."/>
            <person name="Tsubouchi T."/>
            <person name="Morono Y."/>
            <person name="Uchiyama I."/>
            <person name="Ito T."/>
            <person name="Fujiyama A."/>
            <person name="Inagaki F."/>
            <person name="Takami H."/>
        </authorList>
    </citation>
    <scope>NUCLEOTIDE SEQUENCE</scope>
    <source>
        <strain evidence="2">Expedition CK06-06</strain>
    </source>
</reference>
<dbReference type="EMBL" id="BARV01001629">
    <property type="protein sequence ID" value="GAH98437.1"/>
    <property type="molecule type" value="Genomic_DNA"/>
</dbReference>
<dbReference type="InterPro" id="IPR001633">
    <property type="entry name" value="EAL_dom"/>
</dbReference>
<sequence length="91" mass="9669">GKMFRTLGTRGALEDFAWGFGGLTLMGVGNPVALPAIRLVQGVQGHVFNRTGKGRLVYALIDLVDLVIVGQASVQSIFDSIKQLTKIAPMA</sequence>
<comment type="caution">
    <text evidence="2">The sequence shown here is derived from an EMBL/GenBank/DDBJ whole genome shotgun (WGS) entry which is preliminary data.</text>
</comment>
<gene>
    <name evidence="2" type="ORF">S06H3_04601</name>
</gene>
<evidence type="ECO:0000259" key="1">
    <source>
        <dbReference type="PROSITE" id="PS50883"/>
    </source>
</evidence>
<feature type="non-terminal residue" evidence="2">
    <location>
        <position position="1"/>
    </location>
</feature>
<feature type="domain" description="EAL" evidence="1">
    <location>
        <begin position="1"/>
        <end position="91"/>
    </location>
</feature>
<accession>X1JWD8</accession>
<dbReference type="PROSITE" id="PS50883">
    <property type="entry name" value="EAL"/>
    <property type="match status" value="1"/>
</dbReference>
<evidence type="ECO:0000313" key="2">
    <source>
        <dbReference type="EMBL" id="GAH98437.1"/>
    </source>
</evidence>
<dbReference type="AlphaFoldDB" id="X1JWD8"/>